<keyword evidence="1" id="KW-1133">Transmembrane helix</keyword>
<dbReference type="Proteomes" id="UP001166251">
    <property type="component" value="Unassembled WGS sequence"/>
</dbReference>
<organism evidence="3 4">
    <name type="scientific">Neiella holothuriorum</name>
    <dbReference type="NCBI Taxonomy" id="2870530"/>
    <lineage>
        <taxon>Bacteria</taxon>
        <taxon>Pseudomonadati</taxon>
        <taxon>Pseudomonadota</taxon>
        <taxon>Gammaproteobacteria</taxon>
        <taxon>Alteromonadales</taxon>
        <taxon>Echinimonadaceae</taxon>
        <taxon>Neiella</taxon>
    </lineage>
</organism>
<sequence>MMALAWPWLLLLFPLPLLYRRLRSPQARQHLKLVMPSAMPLVAEQTNQQGNRVALVGLWLIWALLLLALARPQWQGEPIGRPLEGRDLMVAVDLSGSMAQEDMQVGNHMVDRLSVVKLVLKEFIERRQGDRIGLVLFADTAYLQAPLTFDRTTVATFLDEAVLGLVGRQTAIGDAIGVSVKQMLNQQSTHRVLVLLTDGDNTSGSMTPEKAVELAQKYGVTIYTVGVGAEVMVRRSLLGSRRVNPSADLDEATLKQIAQATGGQYFRATDADSLAQIYLTIDALEPVASDETFFRPVIDVFFYPLAAALFIATGLMLVSYRPQRRSQEAR</sequence>
<name>A0ABS7EDM4_9GAMM</name>
<dbReference type="PANTHER" id="PTHR22550:SF18">
    <property type="entry name" value="VWFA DOMAIN-CONTAINING PROTEIN"/>
    <property type="match status" value="1"/>
</dbReference>
<feature type="domain" description="VWFA" evidence="2">
    <location>
        <begin position="87"/>
        <end position="281"/>
    </location>
</feature>
<dbReference type="Gene3D" id="3.40.50.410">
    <property type="entry name" value="von Willebrand factor, type A domain"/>
    <property type="match status" value="1"/>
</dbReference>
<dbReference type="Pfam" id="PF00092">
    <property type="entry name" value="VWA"/>
    <property type="match status" value="1"/>
</dbReference>
<reference evidence="3" key="1">
    <citation type="submission" date="2021-07" db="EMBL/GenBank/DDBJ databases">
        <title>Neiella marina sp. nov., isolated from the intestinal content of sea cucumber Apostichopus japonicus.</title>
        <authorList>
            <person name="Bai X."/>
        </authorList>
    </citation>
    <scope>NUCLEOTIDE SEQUENCE</scope>
    <source>
        <strain evidence="3">126</strain>
    </source>
</reference>
<evidence type="ECO:0000259" key="2">
    <source>
        <dbReference type="PROSITE" id="PS50234"/>
    </source>
</evidence>
<gene>
    <name evidence="3" type="ORF">K0504_05240</name>
</gene>
<evidence type="ECO:0000313" key="3">
    <source>
        <dbReference type="EMBL" id="MBW8190434.1"/>
    </source>
</evidence>
<accession>A0ABS7EDM4</accession>
<dbReference type="SMART" id="SM00327">
    <property type="entry name" value="VWA"/>
    <property type="match status" value="1"/>
</dbReference>
<dbReference type="InterPro" id="IPR050768">
    <property type="entry name" value="UPF0353/GerABKA_families"/>
</dbReference>
<dbReference type="CDD" id="cd01467">
    <property type="entry name" value="vWA_BatA_type"/>
    <property type="match status" value="1"/>
</dbReference>
<dbReference type="InterPro" id="IPR002035">
    <property type="entry name" value="VWF_A"/>
</dbReference>
<dbReference type="RefSeq" id="WP_220103122.1">
    <property type="nucleotide sequence ID" value="NZ_JAHZSS010000004.1"/>
</dbReference>
<dbReference type="InterPro" id="IPR036465">
    <property type="entry name" value="vWFA_dom_sf"/>
</dbReference>
<dbReference type="PANTHER" id="PTHR22550">
    <property type="entry name" value="SPORE GERMINATION PROTEIN"/>
    <property type="match status" value="1"/>
</dbReference>
<evidence type="ECO:0000313" key="4">
    <source>
        <dbReference type="Proteomes" id="UP001166251"/>
    </source>
</evidence>
<proteinExistence type="predicted"/>
<feature type="transmembrane region" description="Helical" evidence="1">
    <location>
        <begin position="301"/>
        <end position="320"/>
    </location>
</feature>
<dbReference type="SUPFAM" id="SSF53300">
    <property type="entry name" value="vWA-like"/>
    <property type="match status" value="1"/>
</dbReference>
<dbReference type="InterPro" id="IPR033881">
    <property type="entry name" value="vWA_BatA_type"/>
</dbReference>
<evidence type="ECO:0000256" key="1">
    <source>
        <dbReference type="SAM" id="Phobius"/>
    </source>
</evidence>
<dbReference type="PROSITE" id="PS50234">
    <property type="entry name" value="VWFA"/>
    <property type="match status" value="1"/>
</dbReference>
<comment type="caution">
    <text evidence="3">The sequence shown here is derived from an EMBL/GenBank/DDBJ whole genome shotgun (WGS) entry which is preliminary data.</text>
</comment>
<keyword evidence="1" id="KW-0812">Transmembrane</keyword>
<keyword evidence="4" id="KW-1185">Reference proteome</keyword>
<protein>
    <submittedName>
        <fullName evidence="3">VWA domain-containing protein</fullName>
    </submittedName>
</protein>
<keyword evidence="1" id="KW-0472">Membrane</keyword>
<dbReference type="EMBL" id="JAHZSS010000004">
    <property type="protein sequence ID" value="MBW8190434.1"/>
    <property type="molecule type" value="Genomic_DNA"/>
</dbReference>